<sequence length="109" mass="12289">MQTKPEKDTELRDKVNRETARMPWTELLKHFAQGNVVWVADSLDLVDVAVRISHDDKASIGKWMEAGLLAKVNDEQAQGWLESNAQLWASVVSPFILVQQQKAVPANLH</sequence>
<dbReference type="RefSeq" id="WP_070252048.1">
    <property type="nucleotide sequence ID" value="NZ_LROM01000152.1"/>
</dbReference>
<dbReference type="PATRIC" id="fig|762836.4.peg.5342"/>
<reference evidence="2" key="1">
    <citation type="journal article" date="2016" name="Front. Microbiol.">
        <title>Molecular Keys to the Janthinobacterium and Duganella spp. Interaction with the Plant Pathogen Fusarium graminearum.</title>
        <authorList>
            <person name="Haack F.S."/>
            <person name="Poehlein A."/>
            <person name="Kroger C."/>
            <person name="Voigt C.A."/>
            <person name="Piepenbring M."/>
            <person name="Bode H.B."/>
            <person name="Daniel R."/>
            <person name="Schafer W."/>
            <person name="Streit W.R."/>
        </authorList>
    </citation>
    <scope>NUCLEOTIDE SEQUENCE [LARGE SCALE GENOMIC DNA]</scope>
    <source>
        <strain evidence="2">T54</strain>
    </source>
</reference>
<comment type="caution">
    <text evidence="1">The sequence shown here is derived from an EMBL/GenBank/DDBJ whole genome shotgun (WGS) entry which is preliminary data.</text>
</comment>
<dbReference type="OrthoDB" id="195194at2"/>
<organism evidence="1 2">
    <name type="scientific">Duganella phyllosphaerae</name>
    <dbReference type="NCBI Taxonomy" id="762836"/>
    <lineage>
        <taxon>Bacteria</taxon>
        <taxon>Pseudomonadati</taxon>
        <taxon>Pseudomonadota</taxon>
        <taxon>Betaproteobacteria</taxon>
        <taxon>Burkholderiales</taxon>
        <taxon>Oxalobacteraceae</taxon>
        <taxon>Telluria group</taxon>
        <taxon>Duganella</taxon>
    </lineage>
</organism>
<proteinExistence type="predicted"/>
<dbReference type="AlphaFoldDB" id="A0A1E7W6L1"/>
<evidence type="ECO:0000313" key="2">
    <source>
        <dbReference type="Proteomes" id="UP000175989"/>
    </source>
</evidence>
<evidence type="ECO:0000313" key="1">
    <source>
        <dbReference type="EMBL" id="OEZ91585.1"/>
    </source>
</evidence>
<dbReference type="Proteomes" id="UP000175989">
    <property type="component" value="Unassembled WGS sequence"/>
</dbReference>
<dbReference type="Pfam" id="PF10052">
    <property type="entry name" value="DUF2288"/>
    <property type="match status" value="1"/>
</dbReference>
<dbReference type="EMBL" id="LROM01000152">
    <property type="protein sequence ID" value="OEZ91585.1"/>
    <property type="molecule type" value="Genomic_DNA"/>
</dbReference>
<gene>
    <name evidence="1" type="ORF">DUPY_51980</name>
</gene>
<evidence type="ECO:0008006" key="3">
    <source>
        <dbReference type="Google" id="ProtNLM"/>
    </source>
</evidence>
<accession>A0A1E7W6L1</accession>
<keyword evidence="2" id="KW-1185">Reference proteome</keyword>
<dbReference type="InterPro" id="IPR018741">
    <property type="entry name" value="DUF2288"/>
</dbReference>
<name>A0A1E7W6L1_9BURK</name>
<protein>
    <recommendedName>
        <fullName evidence="3">DUF2288 domain-containing protein</fullName>
    </recommendedName>
</protein>